<dbReference type="PANTHER" id="PTHR10340">
    <property type="entry name" value="SPHINGOMYELIN PHOSPHODIESTERASE"/>
    <property type="match status" value="1"/>
</dbReference>
<dbReference type="Proteomes" id="UP000549394">
    <property type="component" value="Unassembled WGS sequence"/>
</dbReference>
<evidence type="ECO:0000313" key="4">
    <source>
        <dbReference type="EMBL" id="CAD5118656.1"/>
    </source>
</evidence>
<protein>
    <submittedName>
        <fullName evidence="4">DgyrCDS7344</fullName>
    </submittedName>
</protein>
<dbReference type="InterPro" id="IPR045473">
    <property type="entry name" value="ASM_C"/>
</dbReference>
<dbReference type="GO" id="GO:0016020">
    <property type="term" value="C:membrane"/>
    <property type="evidence" value="ECO:0007669"/>
    <property type="project" value="GOC"/>
</dbReference>
<evidence type="ECO:0000259" key="3">
    <source>
        <dbReference type="Pfam" id="PF19272"/>
    </source>
</evidence>
<dbReference type="AlphaFoldDB" id="A0A7I8VQX6"/>
<dbReference type="GO" id="GO:0061750">
    <property type="term" value="F:acid sphingomyelin phosphodiesterase activity"/>
    <property type="evidence" value="ECO:0007669"/>
    <property type="project" value="TreeGrafter"/>
</dbReference>
<reference evidence="4 5" key="1">
    <citation type="submission" date="2020-08" db="EMBL/GenBank/DDBJ databases">
        <authorList>
            <person name="Hejnol A."/>
        </authorList>
    </citation>
    <scope>NUCLEOTIDE SEQUENCE [LARGE SCALE GENOMIC DNA]</scope>
</reference>
<keyword evidence="5" id="KW-1185">Reference proteome</keyword>
<dbReference type="GO" id="GO:0005615">
    <property type="term" value="C:extracellular space"/>
    <property type="evidence" value="ECO:0007669"/>
    <property type="project" value="TreeGrafter"/>
</dbReference>
<keyword evidence="2" id="KW-0325">Glycoprotein</keyword>
<dbReference type="GO" id="GO:0046513">
    <property type="term" value="P:ceramide biosynthetic process"/>
    <property type="evidence" value="ECO:0007669"/>
    <property type="project" value="TreeGrafter"/>
</dbReference>
<evidence type="ECO:0000313" key="5">
    <source>
        <dbReference type="Proteomes" id="UP000549394"/>
    </source>
</evidence>
<dbReference type="EMBL" id="CAJFCJ010000009">
    <property type="protein sequence ID" value="CAD5118656.1"/>
    <property type="molecule type" value="Genomic_DNA"/>
</dbReference>
<dbReference type="GO" id="GO:0005764">
    <property type="term" value="C:lysosome"/>
    <property type="evidence" value="ECO:0007669"/>
    <property type="project" value="TreeGrafter"/>
</dbReference>
<evidence type="ECO:0000256" key="1">
    <source>
        <dbReference type="ARBA" id="ARBA00022801"/>
    </source>
</evidence>
<sequence length="160" mass="18794">MMSILQDPTAYVSPSVTTYPNLNPGYRVYTVDGVRINSTFHVLDHETYYLDLDEANRTNIPNWKKEYSAKSAYDMKSLFPEDWNDLSSRMMKNETLFNKFFRNAYKQSPISKTKCGKACRSNWICDTWSARSGDPKLCSSIFSEKQYLNYYYSSFKKHRC</sequence>
<dbReference type="Pfam" id="PF19272">
    <property type="entry name" value="ASMase_C"/>
    <property type="match status" value="1"/>
</dbReference>
<dbReference type="GO" id="GO:0006685">
    <property type="term" value="P:sphingomyelin catabolic process"/>
    <property type="evidence" value="ECO:0007669"/>
    <property type="project" value="TreeGrafter"/>
</dbReference>
<proteinExistence type="predicted"/>
<name>A0A7I8VQX6_9ANNE</name>
<feature type="domain" description="Sphingomyelin phosphodiesterase C-terminal" evidence="3">
    <location>
        <begin position="19"/>
        <end position="126"/>
    </location>
</feature>
<comment type="caution">
    <text evidence="4">The sequence shown here is derived from an EMBL/GenBank/DDBJ whole genome shotgun (WGS) entry which is preliminary data.</text>
</comment>
<evidence type="ECO:0000256" key="2">
    <source>
        <dbReference type="ARBA" id="ARBA00023180"/>
    </source>
</evidence>
<organism evidence="4 5">
    <name type="scientific">Dimorphilus gyrociliatus</name>
    <dbReference type="NCBI Taxonomy" id="2664684"/>
    <lineage>
        <taxon>Eukaryota</taxon>
        <taxon>Metazoa</taxon>
        <taxon>Spiralia</taxon>
        <taxon>Lophotrochozoa</taxon>
        <taxon>Annelida</taxon>
        <taxon>Polychaeta</taxon>
        <taxon>Polychaeta incertae sedis</taxon>
        <taxon>Dinophilidae</taxon>
        <taxon>Dimorphilus</taxon>
    </lineage>
</organism>
<accession>A0A7I8VQX6</accession>
<dbReference type="PANTHER" id="PTHR10340:SF34">
    <property type="entry name" value="SPHINGOMYELIN PHOSPHODIESTERASE"/>
    <property type="match status" value="1"/>
</dbReference>
<gene>
    <name evidence="4" type="ORF">DGYR_LOCUS6993</name>
</gene>
<dbReference type="OrthoDB" id="282973at2759"/>
<keyword evidence="1" id="KW-0378">Hydrolase</keyword>